<accession>A0A0F4Z745</accession>
<keyword evidence="5" id="KW-0547">Nucleotide-binding</keyword>
<organism evidence="10 11">
    <name type="scientific">Thielaviopsis punctulata</name>
    <dbReference type="NCBI Taxonomy" id="72032"/>
    <lineage>
        <taxon>Eukaryota</taxon>
        <taxon>Fungi</taxon>
        <taxon>Dikarya</taxon>
        <taxon>Ascomycota</taxon>
        <taxon>Pezizomycotina</taxon>
        <taxon>Sordariomycetes</taxon>
        <taxon>Hypocreomycetidae</taxon>
        <taxon>Microascales</taxon>
        <taxon>Ceratocystidaceae</taxon>
        <taxon>Thielaviopsis</taxon>
    </lineage>
</organism>
<evidence type="ECO:0000256" key="7">
    <source>
        <dbReference type="ARBA" id="ARBA00022840"/>
    </source>
</evidence>
<keyword evidence="8" id="KW-0539">Nucleus</keyword>
<evidence type="ECO:0000313" key="10">
    <source>
        <dbReference type="EMBL" id="KKA26140.1"/>
    </source>
</evidence>
<dbReference type="OrthoDB" id="347435at2759"/>
<evidence type="ECO:0000256" key="3">
    <source>
        <dbReference type="ARBA" id="ARBA00022490"/>
    </source>
</evidence>
<evidence type="ECO:0000256" key="4">
    <source>
        <dbReference type="ARBA" id="ARBA00022679"/>
    </source>
</evidence>
<evidence type="ECO:0000256" key="8">
    <source>
        <dbReference type="ARBA" id="ARBA00023242"/>
    </source>
</evidence>
<proteinExistence type="inferred from homology"/>
<sequence length="286" mass="32052">MLSDDKAQLCMTFILTHLQHATHPLIVGINGLQGIGKTTLVTALSTALSAAAIPHATFSVDDFYLPRAAQAALAANFPANPLLQHRGEPGTHAVPLLRRVLDDLRARRPTRVPRYDKAAFGGRGDRLPEDQWTSVNRPGEEPVRVVLFEGWCVGFTAASDEEAAERHRDTSTRTLCKHRLQDLLQINSFLKEYDAVTGCLDAFIHLDAKETTWVYDWRLEQERELRAARGTGMTDEEVIRFVDGYYPAYELYLPKLANGYLPTDGTQRNLRIVVDKHRSVLDVTTC</sequence>
<evidence type="ECO:0000256" key="9">
    <source>
        <dbReference type="ARBA" id="ARBA00061312"/>
    </source>
</evidence>
<dbReference type="EMBL" id="LAEV01002283">
    <property type="protein sequence ID" value="KKA26140.1"/>
    <property type="molecule type" value="Genomic_DNA"/>
</dbReference>
<dbReference type="GO" id="GO:0005634">
    <property type="term" value="C:nucleus"/>
    <property type="evidence" value="ECO:0007669"/>
    <property type="project" value="UniProtKB-SubCell"/>
</dbReference>
<keyword evidence="3" id="KW-0963">Cytoplasm</keyword>
<dbReference type="GO" id="GO:0005524">
    <property type="term" value="F:ATP binding"/>
    <property type="evidence" value="ECO:0007669"/>
    <property type="project" value="UniProtKB-KW"/>
</dbReference>
<keyword evidence="6" id="KW-0418">Kinase</keyword>
<keyword evidence="11" id="KW-1185">Reference proteome</keyword>
<comment type="subcellular location">
    <subcellularLocation>
        <location evidence="2">Cytoplasm</location>
    </subcellularLocation>
    <subcellularLocation>
        <location evidence="1">Nucleus</location>
    </subcellularLocation>
</comment>
<dbReference type="GO" id="GO:0005737">
    <property type="term" value="C:cytoplasm"/>
    <property type="evidence" value="ECO:0007669"/>
    <property type="project" value="UniProtKB-SubCell"/>
</dbReference>
<comment type="caution">
    <text evidence="10">The sequence shown here is derived from an EMBL/GenBank/DDBJ whole genome shotgun (WGS) entry which is preliminary data.</text>
</comment>
<evidence type="ECO:0000256" key="6">
    <source>
        <dbReference type="ARBA" id="ARBA00022777"/>
    </source>
</evidence>
<evidence type="ECO:0000256" key="2">
    <source>
        <dbReference type="ARBA" id="ARBA00004496"/>
    </source>
</evidence>
<dbReference type="FunFam" id="3.40.50.300:FF:001691">
    <property type="entry name" value="Probable ATP-dependent kinase TDA10"/>
    <property type="match status" value="1"/>
</dbReference>
<evidence type="ECO:0008006" key="12">
    <source>
        <dbReference type="Google" id="ProtNLM"/>
    </source>
</evidence>
<dbReference type="AlphaFoldDB" id="A0A0F4Z745"/>
<protein>
    <recommendedName>
        <fullName evidence="12">SRP54-type proteins GTP-binding domain-containing protein</fullName>
    </recommendedName>
</protein>
<evidence type="ECO:0000313" key="11">
    <source>
        <dbReference type="Proteomes" id="UP000033483"/>
    </source>
</evidence>
<dbReference type="PANTHER" id="PTHR10285">
    <property type="entry name" value="URIDINE KINASE"/>
    <property type="match status" value="1"/>
</dbReference>
<keyword evidence="4" id="KW-0808">Transferase</keyword>
<gene>
    <name evidence="10" type="ORF">TD95_005471</name>
</gene>
<dbReference type="Proteomes" id="UP000033483">
    <property type="component" value="Unassembled WGS sequence"/>
</dbReference>
<dbReference type="GO" id="GO:0016301">
    <property type="term" value="F:kinase activity"/>
    <property type="evidence" value="ECO:0007669"/>
    <property type="project" value="UniProtKB-KW"/>
</dbReference>
<comment type="similarity">
    <text evidence="9">Belongs to the GLYK kinase family.</text>
</comment>
<evidence type="ECO:0000256" key="5">
    <source>
        <dbReference type="ARBA" id="ARBA00022741"/>
    </source>
</evidence>
<dbReference type="SUPFAM" id="SSF52540">
    <property type="entry name" value="P-loop containing nucleoside triphosphate hydrolases"/>
    <property type="match status" value="1"/>
</dbReference>
<dbReference type="Gene3D" id="3.40.50.300">
    <property type="entry name" value="P-loop containing nucleotide triphosphate hydrolases"/>
    <property type="match status" value="1"/>
</dbReference>
<name>A0A0F4Z745_9PEZI</name>
<reference evidence="10 11" key="1">
    <citation type="submission" date="2015-03" db="EMBL/GenBank/DDBJ databases">
        <authorList>
            <person name="Radwan O."/>
            <person name="Al-Naeli F.A."/>
            <person name="Rendon G.A."/>
            <person name="Fields C."/>
        </authorList>
    </citation>
    <scope>NUCLEOTIDE SEQUENCE [LARGE SCALE GENOMIC DNA]</scope>
    <source>
        <strain evidence="10">CR-DP1</strain>
    </source>
</reference>
<evidence type="ECO:0000256" key="1">
    <source>
        <dbReference type="ARBA" id="ARBA00004123"/>
    </source>
</evidence>
<dbReference type="InterPro" id="IPR027417">
    <property type="entry name" value="P-loop_NTPase"/>
</dbReference>
<keyword evidence="7" id="KW-0067">ATP-binding</keyword>